<evidence type="ECO:0000256" key="7">
    <source>
        <dbReference type="ARBA" id="ARBA00022777"/>
    </source>
</evidence>
<reference evidence="16" key="2">
    <citation type="submission" date="2025-08" db="UniProtKB">
        <authorList>
            <consortium name="RefSeq"/>
        </authorList>
    </citation>
    <scope>IDENTIFICATION</scope>
    <source>
        <tissue evidence="16">Leaf</tissue>
    </source>
</reference>
<evidence type="ECO:0000256" key="2">
    <source>
        <dbReference type="ARBA" id="ARBA00012513"/>
    </source>
</evidence>
<evidence type="ECO:0000256" key="3">
    <source>
        <dbReference type="ARBA" id="ARBA00022475"/>
    </source>
</evidence>
<comment type="catalytic activity">
    <reaction evidence="9">
        <text>L-threonyl-[protein] + ATP = O-phospho-L-threonyl-[protein] + ADP + H(+)</text>
        <dbReference type="Rhea" id="RHEA:46608"/>
        <dbReference type="Rhea" id="RHEA-COMP:11060"/>
        <dbReference type="Rhea" id="RHEA-COMP:11605"/>
        <dbReference type="ChEBI" id="CHEBI:15378"/>
        <dbReference type="ChEBI" id="CHEBI:30013"/>
        <dbReference type="ChEBI" id="CHEBI:30616"/>
        <dbReference type="ChEBI" id="CHEBI:61977"/>
        <dbReference type="ChEBI" id="CHEBI:456216"/>
        <dbReference type="EC" id="2.7.11.1"/>
    </reaction>
</comment>
<keyword evidence="6 11" id="KW-0547">Nucleotide-binding</keyword>
<keyword evidence="3" id="KW-0472">Membrane</keyword>
<evidence type="ECO:0000256" key="12">
    <source>
        <dbReference type="RuleBase" id="RU000304"/>
    </source>
</evidence>
<dbReference type="RefSeq" id="XP_056864876.1">
    <property type="nucleotide sequence ID" value="XM_057008896.1"/>
</dbReference>
<dbReference type="FunFam" id="3.30.200.20:FF:000228">
    <property type="entry name" value="Serine/threonine-protein kinase BIK1"/>
    <property type="match status" value="1"/>
</dbReference>
<evidence type="ECO:0000313" key="16">
    <source>
        <dbReference type="RefSeq" id="XP_056864876.1"/>
    </source>
</evidence>
<evidence type="ECO:0000256" key="9">
    <source>
        <dbReference type="ARBA" id="ARBA00047899"/>
    </source>
</evidence>
<dbReference type="FunFam" id="1.10.510.10:FF:000095">
    <property type="entry name" value="protein STRUBBELIG-RECEPTOR FAMILY 8"/>
    <property type="match status" value="1"/>
</dbReference>
<evidence type="ECO:0000256" key="8">
    <source>
        <dbReference type="ARBA" id="ARBA00022840"/>
    </source>
</evidence>
<dbReference type="GeneID" id="108854090"/>
<comment type="similarity">
    <text evidence="12">Belongs to the protein kinase superfamily.</text>
</comment>
<dbReference type="Gene3D" id="3.30.200.20">
    <property type="entry name" value="Phosphorylase Kinase, domain 1"/>
    <property type="match status" value="1"/>
</dbReference>
<evidence type="ECO:0000256" key="5">
    <source>
        <dbReference type="ARBA" id="ARBA00022679"/>
    </source>
</evidence>
<dbReference type="InterPro" id="IPR011009">
    <property type="entry name" value="Kinase-like_dom_sf"/>
</dbReference>
<dbReference type="OrthoDB" id="4062651at2759"/>
<organism evidence="15 16">
    <name type="scientific">Raphanus sativus</name>
    <name type="common">Radish</name>
    <name type="synonym">Raphanus raphanistrum var. sativus</name>
    <dbReference type="NCBI Taxonomy" id="3726"/>
    <lineage>
        <taxon>Eukaryota</taxon>
        <taxon>Viridiplantae</taxon>
        <taxon>Streptophyta</taxon>
        <taxon>Embryophyta</taxon>
        <taxon>Tracheophyta</taxon>
        <taxon>Spermatophyta</taxon>
        <taxon>Magnoliopsida</taxon>
        <taxon>eudicotyledons</taxon>
        <taxon>Gunneridae</taxon>
        <taxon>Pentapetalae</taxon>
        <taxon>rosids</taxon>
        <taxon>malvids</taxon>
        <taxon>Brassicales</taxon>
        <taxon>Brassicaceae</taxon>
        <taxon>Brassiceae</taxon>
        <taxon>Raphanus</taxon>
    </lineage>
</organism>
<keyword evidence="5" id="KW-0808">Transferase</keyword>
<dbReference type="EC" id="2.7.11.1" evidence="2"/>
<dbReference type="PROSITE" id="PS50011">
    <property type="entry name" value="PROTEIN_KINASE_DOM"/>
    <property type="match status" value="1"/>
</dbReference>
<evidence type="ECO:0000256" key="6">
    <source>
        <dbReference type="ARBA" id="ARBA00022741"/>
    </source>
</evidence>
<comment type="catalytic activity">
    <reaction evidence="10">
        <text>L-seryl-[protein] + ATP = O-phospho-L-seryl-[protein] + ADP + H(+)</text>
        <dbReference type="Rhea" id="RHEA:17989"/>
        <dbReference type="Rhea" id="RHEA-COMP:9863"/>
        <dbReference type="Rhea" id="RHEA-COMP:11604"/>
        <dbReference type="ChEBI" id="CHEBI:15378"/>
        <dbReference type="ChEBI" id="CHEBI:29999"/>
        <dbReference type="ChEBI" id="CHEBI:30616"/>
        <dbReference type="ChEBI" id="CHEBI:83421"/>
        <dbReference type="ChEBI" id="CHEBI:456216"/>
        <dbReference type="EC" id="2.7.11.1"/>
    </reaction>
</comment>
<dbReference type="PROSITE" id="PS00107">
    <property type="entry name" value="PROTEIN_KINASE_ATP"/>
    <property type="match status" value="1"/>
</dbReference>
<dbReference type="GO" id="GO:0004674">
    <property type="term" value="F:protein serine/threonine kinase activity"/>
    <property type="evidence" value="ECO:0007669"/>
    <property type="project" value="UniProtKB-KW"/>
</dbReference>
<evidence type="ECO:0000259" key="14">
    <source>
        <dbReference type="PROSITE" id="PS50011"/>
    </source>
</evidence>
<evidence type="ECO:0000313" key="15">
    <source>
        <dbReference type="Proteomes" id="UP000504610"/>
    </source>
</evidence>
<dbReference type="InterPro" id="IPR000719">
    <property type="entry name" value="Prot_kinase_dom"/>
</dbReference>
<dbReference type="InterPro" id="IPR001245">
    <property type="entry name" value="Ser-Thr/Tyr_kinase_cat_dom"/>
</dbReference>
<evidence type="ECO:0000256" key="11">
    <source>
        <dbReference type="PROSITE-ProRule" id="PRU10141"/>
    </source>
</evidence>
<keyword evidence="15" id="KW-1185">Reference proteome</keyword>
<dbReference type="GO" id="GO:0005524">
    <property type="term" value="F:ATP binding"/>
    <property type="evidence" value="ECO:0007669"/>
    <property type="project" value="UniProtKB-UniRule"/>
</dbReference>
<proteinExistence type="inferred from homology"/>
<comment type="subcellular location">
    <subcellularLocation>
        <location evidence="1">Cell membrane</location>
    </subcellularLocation>
</comment>
<dbReference type="PANTHER" id="PTHR45621">
    <property type="entry name" value="OS01G0588500 PROTEIN-RELATED"/>
    <property type="match status" value="1"/>
</dbReference>
<dbReference type="GO" id="GO:0005886">
    <property type="term" value="C:plasma membrane"/>
    <property type="evidence" value="ECO:0007669"/>
    <property type="project" value="UniProtKB-SubCell"/>
</dbReference>
<evidence type="ECO:0000256" key="1">
    <source>
        <dbReference type="ARBA" id="ARBA00004236"/>
    </source>
</evidence>
<keyword evidence="3" id="KW-1003">Cell membrane</keyword>
<feature type="domain" description="Protein kinase" evidence="14">
    <location>
        <begin position="68"/>
        <end position="358"/>
    </location>
</feature>
<keyword evidence="8 11" id="KW-0067">ATP-binding</keyword>
<dbReference type="InterPro" id="IPR050823">
    <property type="entry name" value="Plant_Ser_Thr_Prot_Kinase"/>
</dbReference>
<dbReference type="Gene3D" id="1.10.510.10">
    <property type="entry name" value="Transferase(Phosphotransferase) domain 1"/>
    <property type="match status" value="1"/>
</dbReference>
<evidence type="ECO:0000256" key="4">
    <source>
        <dbReference type="ARBA" id="ARBA00022527"/>
    </source>
</evidence>
<feature type="compositionally biased region" description="Basic residues" evidence="13">
    <location>
        <begin position="370"/>
        <end position="384"/>
    </location>
</feature>
<gene>
    <name evidence="16" type="primary">LOC108854090</name>
</gene>
<sequence length="384" mass="42838">MGSCFSSPVKADEFSYNDKSSYLSGLSMSSRTSSSVRAAAQKTEWEILDSTPVKSFTFHELKLATRNFRPDSVVGEGGFGCVFKGWLDETSLTPTKPGTGLVIAVKKLNQESFQGHREWLTEINYLGELTHPNLVKLVGYCLEDDHHLLAYEFMQNGSLENHLFRTGGSHLKPLPWSLRVKVALDAAKGLAFLHSDPVKVIYRDFKASNILLDADYNGKLSDFGLARDGPMGDLSYVSTRIMGTYGYAAPEYMSSGRLNARSDVYSFGVVLLEILLGKQALDYNRPAKEENLVDWARPHLTSRRKVLRIVDPRLDTQYLPEEAVRLASIAVQCISFEPKSRPTMDQVVRALQQLQDNLGIPSQTDPVKDGKKHGFKTRAKLPEV</sequence>
<accession>A0A9W3DMP3</accession>
<dbReference type="CDD" id="cd14066">
    <property type="entry name" value="STKc_IRAK"/>
    <property type="match status" value="1"/>
</dbReference>
<protein>
    <recommendedName>
        <fullName evidence="2">non-specific serine/threonine protein kinase</fullName>
        <ecNumber evidence="2">2.7.11.1</ecNumber>
    </recommendedName>
</protein>
<name>A0A9W3DMP3_RAPSA</name>
<evidence type="ECO:0000256" key="13">
    <source>
        <dbReference type="SAM" id="MobiDB-lite"/>
    </source>
</evidence>
<dbReference type="Pfam" id="PF07714">
    <property type="entry name" value="PK_Tyr_Ser-Thr"/>
    <property type="match status" value="1"/>
</dbReference>
<keyword evidence="4 12" id="KW-0723">Serine/threonine-protein kinase</keyword>
<dbReference type="PROSITE" id="PS00108">
    <property type="entry name" value="PROTEIN_KINASE_ST"/>
    <property type="match status" value="1"/>
</dbReference>
<dbReference type="SUPFAM" id="SSF56112">
    <property type="entry name" value="Protein kinase-like (PK-like)"/>
    <property type="match status" value="1"/>
</dbReference>
<feature type="binding site" evidence="11">
    <location>
        <position position="107"/>
    </location>
    <ligand>
        <name>ATP</name>
        <dbReference type="ChEBI" id="CHEBI:30616"/>
    </ligand>
</feature>
<feature type="region of interest" description="Disordered" evidence="13">
    <location>
        <begin position="359"/>
        <end position="384"/>
    </location>
</feature>
<dbReference type="Proteomes" id="UP000504610">
    <property type="component" value="Chromosome 4"/>
</dbReference>
<dbReference type="InterPro" id="IPR008271">
    <property type="entry name" value="Ser/Thr_kinase_AS"/>
</dbReference>
<reference evidence="15" key="1">
    <citation type="journal article" date="2019" name="Database">
        <title>The radish genome database (RadishGD): an integrated information resource for radish genomics.</title>
        <authorList>
            <person name="Yu H.J."/>
            <person name="Baek S."/>
            <person name="Lee Y.J."/>
            <person name="Cho A."/>
            <person name="Mun J.H."/>
        </authorList>
    </citation>
    <scope>NUCLEOTIDE SEQUENCE [LARGE SCALE GENOMIC DNA]</scope>
    <source>
        <strain evidence="15">cv. WK10039</strain>
    </source>
</reference>
<keyword evidence="7 16" id="KW-0418">Kinase</keyword>
<dbReference type="InterPro" id="IPR017441">
    <property type="entry name" value="Protein_kinase_ATP_BS"/>
</dbReference>
<evidence type="ECO:0000256" key="10">
    <source>
        <dbReference type="ARBA" id="ARBA00048679"/>
    </source>
</evidence>
<dbReference type="AlphaFoldDB" id="A0A9W3DMP3"/>